<dbReference type="RefSeq" id="XP_020115495.1">
    <property type="nucleotide sequence ID" value="XM_020265312.1"/>
</dbReference>
<dbReference type="EMBL" id="LFMY01000022">
    <property type="protein sequence ID" value="OKL55374.1"/>
    <property type="molecule type" value="Genomic_DNA"/>
</dbReference>
<keyword evidence="2" id="KW-0521">NADP</keyword>
<dbReference type="PANTHER" id="PTHR42748:SF30">
    <property type="entry name" value="NMRA-LIKE DOMAIN-CONTAINING PROTEIN"/>
    <property type="match status" value="1"/>
</dbReference>
<proteinExistence type="inferred from homology"/>
<dbReference type="PANTHER" id="PTHR42748">
    <property type="entry name" value="NITROGEN METABOLITE REPRESSION PROTEIN NMRA FAMILY MEMBER"/>
    <property type="match status" value="1"/>
</dbReference>
<sequence length="308" mass="33983">MPGPTFFITGATGPQGNAVTRHLLSKGCTVHAITRNPNSSTAVDLSSLGVKLFTGELDNEEVLRSGMKGCTGIFLNVPPSPLTAVDYCKHILAAAKDTGTIIHVVCSTSFSTDHPERLAAWDPNGAIAMILRPKQIIEELVRNGGFEYWTILRPGNFMANFLKPKILLAYRGLEMSGIFRTSFQKENIIPMVDHDDIGKFGAAALLDPARFHTQAIHIASELLTVDEIMSGLSKATGKKITAYFLSDEEFEVEAANNSPASWQKVLRDMVQFADMEKLNAWKIPLNSFSEFLEREKEIVEDTYSQVPY</sequence>
<dbReference type="GO" id="GO:0005634">
    <property type="term" value="C:nucleus"/>
    <property type="evidence" value="ECO:0007669"/>
    <property type="project" value="TreeGrafter"/>
</dbReference>
<dbReference type="InterPro" id="IPR036291">
    <property type="entry name" value="NAD(P)-bd_dom_sf"/>
</dbReference>
<dbReference type="STRING" id="1441469.A0A1Q5Q6B8"/>
<dbReference type="AlphaFoldDB" id="A0A1Q5Q6B8"/>
<organism evidence="5 6">
    <name type="scientific">Talaromyces atroroseus</name>
    <dbReference type="NCBI Taxonomy" id="1441469"/>
    <lineage>
        <taxon>Eukaryota</taxon>
        <taxon>Fungi</taxon>
        <taxon>Dikarya</taxon>
        <taxon>Ascomycota</taxon>
        <taxon>Pezizomycotina</taxon>
        <taxon>Eurotiomycetes</taxon>
        <taxon>Eurotiomycetidae</taxon>
        <taxon>Eurotiales</taxon>
        <taxon>Trichocomaceae</taxon>
        <taxon>Talaromyces</taxon>
        <taxon>Talaromyces sect. Trachyspermi</taxon>
    </lineage>
</organism>
<dbReference type="InterPro" id="IPR008030">
    <property type="entry name" value="NmrA-like"/>
</dbReference>
<evidence type="ECO:0000313" key="6">
    <source>
        <dbReference type="Proteomes" id="UP000214365"/>
    </source>
</evidence>
<name>A0A1Q5Q6B8_TALAT</name>
<evidence type="ECO:0000313" key="5">
    <source>
        <dbReference type="EMBL" id="OKL55374.1"/>
    </source>
</evidence>
<evidence type="ECO:0000259" key="4">
    <source>
        <dbReference type="Pfam" id="PF05368"/>
    </source>
</evidence>
<gene>
    <name evidence="5" type="ORF">UA08_09383</name>
</gene>
<dbReference type="Pfam" id="PF05368">
    <property type="entry name" value="NmrA"/>
    <property type="match status" value="1"/>
</dbReference>
<comment type="similarity">
    <text evidence="1">Belongs to the NmrA-type oxidoreductase family.</text>
</comment>
<evidence type="ECO:0000256" key="2">
    <source>
        <dbReference type="ARBA" id="ARBA00022857"/>
    </source>
</evidence>
<dbReference type="GO" id="GO:0016491">
    <property type="term" value="F:oxidoreductase activity"/>
    <property type="evidence" value="ECO:0007669"/>
    <property type="project" value="UniProtKB-KW"/>
</dbReference>
<keyword evidence="3" id="KW-0560">Oxidoreductase</keyword>
<dbReference type="SUPFAM" id="SSF51735">
    <property type="entry name" value="NAD(P)-binding Rossmann-fold domains"/>
    <property type="match status" value="1"/>
</dbReference>
<dbReference type="OrthoDB" id="419598at2759"/>
<dbReference type="Proteomes" id="UP000214365">
    <property type="component" value="Unassembled WGS sequence"/>
</dbReference>
<dbReference type="GeneID" id="31009139"/>
<dbReference type="InterPro" id="IPR051164">
    <property type="entry name" value="NmrA-like_oxidored"/>
</dbReference>
<comment type="caution">
    <text evidence="5">The sequence shown here is derived from an EMBL/GenBank/DDBJ whole genome shotgun (WGS) entry which is preliminary data.</text>
</comment>
<accession>A0A1Q5Q6B8</accession>
<feature type="domain" description="NmrA-like" evidence="4">
    <location>
        <begin position="7"/>
        <end position="274"/>
    </location>
</feature>
<evidence type="ECO:0000256" key="1">
    <source>
        <dbReference type="ARBA" id="ARBA00006328"/>
    </source>
</evidence>
<reference evidence="5 6" key="1">
    <citation type="submission" date="2015-06" db="EMBL/GenBank/DDBJ databases">
        <title>Talaromyces atroroseus IBT 11181 draft genome.</title>
        <authorList>
            <person name="Rasmussen K.B."/>
            <person name="Rasmussen S."/>
            <person name="Petersen B."/>
            <person name="Sicheritz-Ponten T."/>
            <person name="Mortensen U.H."/>
            <person name="Thrane U."/>
        </authorList>
    </citation>
    <scope>NUCLEOTIDE SEQUENCE [LARGE SCALE GENOMIC DNA]</scope>
    <source>
        <strain evidence="5 6">IBT 11181</strain>
    </source>
</reference>
<keyword evidence="6" id="KW-1185">Reference proteome</keyword>
<dbReference type="Gene3D" id="3.40.50.720">
    <property type="entry name" value="NAD(P)-binding Rossmann-like Domain"/>
    <property type="match status" value="1"/>
</dbReference>
<evidence type="ECO:0000256" key="3">
    <source>
        <dbReference type="ARBA" id="ARBA00023002"/>
    </source>
</evidence>
<protein>
    <recommendedName>
        <fullName evidence="4">NmrA-like domain-containing protein</fullName>
    </recommendedName>
</protein>